<dbReference type="OrthoDB" id="5875297at2759"/>
<keyword evidence="3" id="KW-1185">Reference proteome</keyword>
<gene>
    <name evidence="2" type="ORF">ILUMI_11743</name>
</gene>
<reference evidence="2" key="1">
    <citation type="submission" date="2019-08" db="EMBL/GenBank/DDBJ databases">
        <title>The genome of the North American firefly Photinus pyralis.</title>
        <authorList>
            <consortium name="Photinus pyralis genome working group"/>
            <person name="Fallon T.R."/>
            <person name="Sander Lower S.E."/>
            <person name="Weng J.-K."/>
        </authorList>
    </citation>
    <scope>NUCLEOTIDE SEQUENCE</scope>
    <source>
        <strain evidence="2">TRF0915ILg1</strain>
        <tissue evidence="2">Whole body</tissue>
    </source>
</reference>
<accession>A0A8K0GCZ1</accession>
<evidence type="ECO:0000313" key="2">
    <source>
        <dbReference type="EMBL" id="KAF2894436.1"/>
    </source>
</evidence>
<feature type="region of interest" description="Disordered" evidence="1">
    <location>
        <begin position="46"/>
        <end position="106"/>
    </location>
</feature>
<dbReference type="GO" id="GO:0003723">
    <property type="term" value="F:RNA binding"/>
    <property type="evidence" value="ECO:0007669"/>
    <property type="project" value="InterPro"/>
</dbReference>
<dbReference type="GO" id="GO:0031533">
    <property type="term" value="C:mRNA capping enzyme complex"/>
    <property type="evidence" value="ECO:0007669"/>
    <property type="project" value="InterPro"/>
</dbReference>
<comment type="caution">
    <text evidence="2">The sequence shown here is derived from an EMBL/GenBank/DDBJ whole genome shotgun (WGS) entry which is preliminary data.</text>
</comment>
<proteinExistence type="predicted"/>
<dbReference type="GO" id="GO:0106005">
    <property type="term" value="P:RNA 5'-cap (guanine-N7)-methylation"/>
    <property type="evidence" value="ECO:0007669"/>
    <property type="project" value="InterPro"/>
</dbReference>
<feature type="compositionally biased region" description="Basic and acidic residues" evidence="1">
    <location>
        <begin position="72"/>
        <end position="97"/>
    </location>
</feature>
<dbReference type="EMBL" id="VTPC01006980">
    <property type="protein sequence ID" value="KAF2894436.1"/>
    <property type="molecule type" value="Genomic_DNA"/>
</dbReference>
<dbReference type="Proteomes" id="UP000801492">
    <property type="component" value="Unassembled WGS sequence"/>
</dbReference>
<protein>
    <submittedName>
        <fullName evidence="2">Uncharacterized protein</fullName>
    </submittedName>
</protein>
<evidence type="ECO:0000256" key="1">
    <source>
        <dbReference type="SAM" id="MobiDB-lite"/>
    </source>
</evidence>
<feature type="compositionally biased region" description="Basic and acidic residues" evidence="1">
    <location>
        <begin position="56"/>
        <end position="65"/>
    </location>
</feature>
<dbReference type="AlphaFoldDB" id="A0A8K0GCZ1"/>
<dbReference type="Pfam" id="PF15320">
    <property type="entry name" value="RAM"/>
    <property type="match status" value="1"/>
</dbReference>
<organism evidence="2 3">
    <name type="scientific">Ignelater luminosus</name>
    <name type="common">Cucubano</name>
    <name type="synonym">Pyrophorus luminosus</name>
    <dbReference type="NCBI Taxonomy" id="2038154"/>
    <lineage>
        <taxon>Eukaryota</taxon>
        <taxon>Metazoa</taxon>
        <taxon>Ecdysozoa</taxon>
        <taxon>Arthropoda</taxon>
        <taxon>Hexapoda</taxon>
        <taxon>Insecta</taxon>
        <taxon>Pterygota</taxon>
        <taxon>Neoptera</taxon>
        <taxon>Endopterygota</taxon>
        <taxon>Coleoptera</taxon>
        <taxon>Polyphaga</taxon>
        <taxon>Elateriformia</taxon>
        <taxon>Elateroidea</taxon>
        <taxon>Elateridae</taxon>
        <taxon>Agrypninae</taxon>
        <taxon>Pyrophorini</taxon>
        <taxon>Ignelater</taxon>
    </lineage>
</organism>
<sequence>MSAQLTKEQEAFLDECLLEFSDRYTDADIEYKKVYDTGIPPPPIMYPWYGRPRLGGNRDRDRDRTGGSYRSGYREHRYENNYRDRDQHRENDRDRRYQDHRRFRPY</sequence>
<evidence type="ECO:0000313" key="3">
    <source>
        <dbReference type="Proteomes" id="UP000801492"/>
    </source>
</evidence>
<name>A0A8K0GCZ1_IGNLU</name>
<dbReference type="InterPro" id="IPR028271">
    <property type="entry name" value="RAMAC"/>
</dbReference>